<organism evidence="1">
    <name type="scientific">Myoviridae sp. ctm8X17</name>
    <dbReference type="NCBI Taxonomy" id="2825168"/>
    <lineage>
        <taxon>Viruses</taxon>
        <taxon>Duplodnaviria</taxon>
        <taxon>Heunggongvirae</taxon>
        <taxon>Uroviricota</taxon>
        <taxon>Caudoviricetes</taxon>
    </lineage>
</organism>
<name>A0A8S5Q949_9CAUD</name>
<accession>A0A8S5Q949</accession>
<evidence type="ECO:0000313" key="1">
    <source>
        <dbReference type="EMBL" id="DAE15560.1"/>
    </source>
</evidence>
<proteinExistence type="predicted"/>
<sequence>MTLWKIQREKRCRKSWLHCREKRRLLSYRGIPLFFVPAAVGWDACSIAV</sequence>
<reference evidence="1" key="1">
    <citation type="journal article" date="2021" name="Proc. Natl. Acad. Sci. U.S.A.">
        <title>A Catalog of Tens of Thousands of Viruses from Human Metagenomes Reveals Hidden Associations with Chronic Diseases.</title>
        <authorList>
            <person name="Tisza M.J."/>
            <person name="Buck C.B."/>
        </authorList>
    </citation>
    <scope>NUCLEOTIDE SEQUENCE</scope>
    <source>
        <strain evidence="1">Ctm8X17</strain>
    </source>
</reference>
<protein>
    <submittedName>
        <fullName evidence="1">LrgA family protein</fullName>
    </submittedName>
</protein>
<dbReference type="EMBL" id="BK015607">
    <property type="protein sequence ID" value="DAE15560.1"/>
    <property type="molecule type" value="Genomic_DNA"/>
</dbReference>